<dbReference type="InterPro" id="IPR019647">
    <property type="entry name" value="PhoP_reg_network_YrbL"/>
</dbReference>
<proteinExistence type="predicted"/>
<evidence type="ECO:0000313" key="2">
    <source>
        <dbReference type="EMBL" id="SIQ47373.1"/>
    </source>
</evidence>
<dbReference type="Pfam" id="PF10707">
    <property type="entry name" value="YrbL-PhoP_reg"/>
    <property type="match status" value="1"/>
</dbReference>
<organism evidence="2 3">
    <name type="scientific">Marinobacterium stanieri</name>
    <dbReference type="NCBI Taxonomy" id="49186"/>
    <lineage>
        <taxon>Bacteria</taxon>
        <taxon>Pseudomonadati</taxon>
        <taxon>Pseudomonadota</taxon>
        <taxon>Gammaproteobacteria</taxon>
        <taxon>Oceanospirillales</taxon>
        <taxon>Oceanospirillaceae</taxon>
        <taxon>Marinobacterium</taxon>
    </lineage>
</organism>
<dbReference type="Proteomes" id="UP000186895">
    <property type="component" value="Unassembled WGS sequence"/>
</dbReference>
<name>A0A1N6T215_9GAMM</name>
<dbReference type="EMBL" id="FTMN01000005">
    <property type="protein sequence ID" value="SIQ47373.1"/>
    <property type="molecule type" value="Genomic_DNA"/>
</dbReference>
<dbReference type="STRING" id="49186.SAMN05421647_10592"/>
<sequence length="233" mass="26349">MSLTLADEQAFAQGGNRLCFVHPEHADRCIKVRRPDFTLEDLRRKKGFPKSLLPLHYFDDNREEHEVITGLAQQHGEPVFELISRCYGFEDSDLGPGLVLELVRDADGQISQTLKAQIWGEGYTPDCQAAVEHFCQQWRSLQIPSRDLLLHNLLVQKDSEGKVRRIVVIDGLGSPNLIPFNRLPAPLRAAKVERKLANLQQRIEQTLAKKARGEQPGYHGMATAHHPQDNHKG</sequence>
<protein>
    <submittedName>
        <fullName evidence="2">PhoP regulatory network protein YrbL</fullName>
    </submittedName>
</protein>
<dbReference type="eggNOG" id="ENOG503359J">
    <property type="taxonomic scope" value="Bacteria"/>
</dbReference>
<evidence type="ECO:0000313" key="3">
    <source>
        <dbReference type="Proteomes" id="UP000186895"/>
    </source>
</evidence>
<feature type="region of interest" description="Disordered" evidence="1">
    <location>
        <begin position="209"/>
        <end position="233"/>
    </location>
</feature>
<reference evidence="2 3" key="1">
    <citation type="submission" date="2017-01" db="EMBL/GenBank/DDBJ databases">
        <authorList>
            <person name="Mah S.A."/>
            <person name="Swanson W.J."/>
            <person name="Moy G.W."/>
            <person name="Vacquier V.D."/>
        </authorList>
    </citation>
    <scope>NUCLEOTIDE SEQUENCE [LARGE SCALE GENOMIC DNA]</scope>
    <source>
        <strain evidence="2 3">DSM 7027</strain>
    </source>
</reference>
<dbReference type="AlphaFoldDB" id="A0A1N6T215"/>
<dbReference type="RefSeq" id="WP_076462983.1">
    <property type="nucleotide sequence ID" value="NZ_FTMN01000005.1"/>
</dbReference>
<evidence type="ECO:0000256" key="1">
    <source>
        <dbReference type="SAM" id="MobiDB-lite"/>
    </source>
</evidence>
<gene>
    <name evidence="2" type="ORF">SAMN05421647_10592</name>
</gene>
<keyword evidence="3" id="KW-1185">Reference proteome</keyword>
<accession>A0A1N6T215</accession>